<evidence type="ECO:0000313" key="2">
    <source>
        <dbReference type="EMBL" id="NKW11372.1"/>
    </source>
</evidence>
<gene>
    <name evidence="1" type="ORF">HGG76_26680</name>
    <name evidence="2" type="ORF">HGG76_27645</name>
</gene>
<name>A0A7X6JBX9_9HYPH</name>
<accession>A0A7X6JBX9</accession>
<reference evidence="2 3" key="1">
    <citation type="submission" date="2020-04" db="EMBL/GenBank/DDBJ databases">
        <title>Whole genome sequencing of clinical and environmental type strains of Ochrobactrum.</title>
        <authorList>
            <person name="Dharne M."/>
        </authorList>
    </citation>
    <scope>NUCLEOTIDE SEQUENCE [LARGE SCALE GENOMIC DNA]</scope>
    <source>
        <strain evidence="2 3">DSM 13340</strain>
    </source>
</reference>
<sequence>MTDIPEVRNELNLLTDDAQLQKLVVDYFWRQLPEWAKSKQNFENTFRVRVIEPELIVSHGFYRGHLDFVNRCVGTQNDDHSEARLVSM</sequence>
<evidence type="ECO:0000313" key="1">
    <source>
        <dbReference type="EMBL" id="NKW11196.1"/>
    </source>
</evidence>
<organism evidence="2 3">
    <name type="scientific">Brucella tritici</name>
    <dbReference type="NCBI Taxonomy" id="94626"/>
    <lineage>
        <taxon>Bacteria</taxon>
        <taxon>Pseudomonadati</taxon>
        <taxon>Pseudomonadota</taxon>
        <taxon>Alphaproteobacteria</taxon>
        <taxon>Hyphomicrobiales</taxon>
        <taxon>Brucellaceae</taxon>
        <taxon>Brucella/Ochrobactrum group</taxon>
        <taxon>Brucella</taxon>
    </lineage>
</organism>
<dbReference type="Proteomes" id="UP000558475">
    <property type="component" value="Unassembled WGS sequence"/>
</dbReference>
<comment type="caution">
    <text evidence="2">The sequence shown here is derived from an EMBL/GenBank/DDBJ whole genome shotgun (WGS) entry which is preliminary data.</text>
</comment>
<protein>
    <submittedName>
        <fullName evidence="2">Uncharacterized protein</fullName>
    </submittedName>
</protein>
<dbReference type="EMBL" id="JAAXZB010000005">
    <property type="protein sequence ID" value="NKW11372.1"/>
    <property type="molecule type" value="Genomic_DNA"/>
</dbReference>
<dbReference type="EMBL" id="JAAXZB010000005">
    <property type="protein sequence ID" value="NKW11196.1"/>
    <property type="molecule type" value="Genomic_DNA"/>
</dbReference>
<evidence type="ECO:0000313" key="3">
    <source>
        <dbReference type="Proteomes" id="UP000558475"/>
    </source>
</evidence>
<dbReference type="AlphaFoldDB" id="A0A7X6JBX9"/>
<proteinExistence type="predicted"/>